<dbReference type="GO" id="GO:0016462">
    <property type="term" value="F:pyrophosphatase activity"/>
    <property type="evidence" value="ECO:0007669"/>
    <property type="project" value="TreeGrafter"/>
</dbReference>
<dbReference type="Pfam" id="PF21447">
    <property type="entry name" value="Ppx-GppA_III"/>
    <property type="match status" value="1"/>
</dbReference>
<accession>A0A8E7EJP4</accession>
<evidence type="ECO:0000259" key="1">
    <source>
        <dbReference type="Pfam" id="PF21447"/>
    </source>
</evidence>
<dbReference type="InterPro" id="IPR003607">
    <property type="entry name" value="HD/PDEase_dom"/>
</dbReference>
<evidence type="ECO:0000313" key="2">
    <source>
        <dbReference type="EMBL" id="QVV89324.1"/>
    </source>
</evidence>
<dbReference type="EMBL" id="CP075546">
    <property type="protein sequence ID" value="QVV89324.1"/>
    <property type="molecule type" value="Genomic_DNA"/>
</dbReference>
<dbReference type="GeneID" id="65095907"/>
<dbReference type="AlphaFoldDB" id="A0A8E7EJP4"/>
<keyword evidence="3" id="KW-1185">Reference proteome</keyword>
<dbReference type="InterPro" id="IPR050273">
    <property type="entry name" value="GppA/Ppx_hydrolase"/>
</dbReference>
<dbReference type="CDD" id="cd00077">
    <property type="entry name" value="HDc"/>
    <property type="match status" value="1"/>
</dbReference>
<dbReference type="PANTHER" id="PTHR30005">
    <property type="entry name" value="EXOPOLYPHOSPHATASE"/>
    <property type="match status" value="1"/>
</dbReference>
<sequence>MEKTIWPVIIEYADRFDPDPGHAREVCRLSALLFQALGELHTYEKKERDILKSAALLHDIGWSRPQIAHHKASRDIILADRTIPFSDRERKMVSLIARYHRKTGPKPDHAVFRDLDGADQQIVIFCSGILRIADSLDRAHQNAVFDLTCTIGDDELIISITCRHPSLIDMAVFSEKSQLLETTINRRISLICT</sequence>
<dbReference type="SUPFAM" id="SSF109604">
    <property type="entry name" value="HD-domain/PDEase-like"/>
    <property type="match status" value="1"/>
</dbReference>
<proteinExistence type="predicted"/>
<organism evidence="2 3">
    <name type="scientific">Methanospirillum purgamenti</name>
    <dbReference type="NCBI Taxonomy" id="2834276"/>
    <lineage>
        <taxon>Archaea</taxon>
        <taxon>Methanobacteriati</taxon>
        <taxon>Methanobacteriota</taxon>
        <taxon>Stenosarchaea group</taxon>
        <taxon>Methanomicrobia</taxon>
        <taxon>Methanomicrobiales</taxon>
        <taxon>Methanospirillaceae</taxon>
        <taxon>Methanospirillum</taxon>
    </lineage>
</organism>
<dbReference type="PANTHER" id="PTHR30005:SF0">
    <property type="entry name" value="RETROGRADE REGULATION PROTEIN 2"/>
    <property type="match status" value="1"/>
</dbReference>
<gene>
    <name evidence="2" type="ORF">KHC33_01945</name>
</gene>
<dbReference type="RefSeq" id="WP_214420121.1">
    <property type="nucleotide sequence ID" value="NZ_CP075546.1"/>
</dbReference>
<feature type="domain" description="Ppx/GppA phosphatase C-terminal" evidence="1">
    <location>
        <begin position="11"/>
        <end position="161"/>
    </location>
</feature>
<reference evidence="2 3" key="1">
    <citation type="submission" date="2021-05" db="EMBL/GenBank/DDBJ databases">
        <title>A novel Methanospirillum isolate from a pyrite-forming mixed culture.</title>
        <authorList>
            <person name="Bunk B."/>
            <person name="Sproer C."/>
            <person name="Spring S."/>
            <person name="Pester M."/>
        </authorList>
    </citation>
    <scope>NUCLEOTIDE SEQUENCE [LARGE SCALE GENOMIC DNA]</scope>
    <source>
        <strain evidence="2 3">J.3.6.1-F.2.7.3</strain>
    </source>
</reference>
<dbReference type="Gene3D" id="1.10.3210.10">
    <property type="entry name" value="Hypothetical protein af1432"/>
    <property type="match status" value="1"/>
</dbReference>
<evidence type="ECO:0000313" key="3">
    <source>
        <dbReference type="Proteomes" id="UP000680656"/>
    </source>
</evidence>
<dbReference type="KEGG" id="mrtj:KHC33_01945"/>
<dbReference type="InterPro" id="IPR048950">
    <property type="entry name" value="Ppx_GppA_C"/>
</dbReference>
<protein>
    <submittedName>
        <fullName evidence="2">HD domain-containing protein</fullName>
    </submittedName>
</protein>
<name>A0A8E7EJP4_9EURY</name>
<dbReference type="Proteomes" id="UP000680656">
    <property type="component" value="Chromosome"/>
</dbReference>